<name>A0AAE0LTJ2_9PEZI</name>
<dbReference type="Proteomes" id="UP001278766">
    <property type="component" value="Unassembled WGS sequence"/>
</dbReference>
<keyword evidence="3" id="KW-1185">Reference proteome</keyword>
<dbReference type="AlphaFoldDB" id="A0AAE0LTJ2"/>
<dbReference type="PANTHER" id="PTHR17630:SF55">
    <property type="entry name" value="DIENELACTONE HYDROLASE FAMILY PROTEIN (AFU_ORTHOLOGUE AFUA_1G01900)"/>
    <property type="match status" value="1"/>
</dbReference>
<evidence type="ECO:0000313" key="3">
    <source>
        <dbReference type="Proteomes" id="UP001278766"/>
    </source>
</evidence>
<comment type="caution">
    <text evidence="2">The sequence shown here is derived from an EMBL/GenBank/DDBJ whole genome shotgun (WGS) entry which is preliminary data.</text>
</comment>
<dbReference type="InterPro" id="IPR029058">
    <property type="entry name" value="AB_hydrolase_fold"/>
</dbReference>
<evidence type="ECO:0000313" key="2">
    <source>
        <dbReference type="EMBL" id="KAK3297241.1"/>
    </source>
</evidence>
<dbReference type="RefSeq" id="XP_062660755.1">
    <property type="nucleotide sequence ID" value="XM_062805952.1"/>
</dbReference>
<dbReference type="InterPro" id="IPR002925">
    <property type="entry name" value="Dienelactn_hydro"/>
</dbReference>
<gene>
    <name evidence="2" type="ORF">B0H64DRAFT_431220</name>
</gene>
<dbReference type="GO" id="GO:0016787">
    <property type="term" value="F:hydrolase activity"/>
    <property type="evidence" value="ECO:0007669"/>
    <property type="project" value="UniProtKB-KW"/>
</dbReference>
<feature type="domain" description="Dienelactone hydrolase" evidence="1">
    <location>
        <begin position="104"/>
        <end position="242"/>
    </location>
</feature>
<dbReference type="Pfam" id="PF01738">
    <property type="entry name" value="DLH"/>
    <property type="match status" value="1"/>
</dbReference>
<dbReference type="PANTHER" id="PTHR17630">
    <property type="entry name" value="DIENELACTONE HYDROLASE"/>
    <property type="match status" value="1"/>
</dbReference>
<dbReference type="Gene3D" id="3.40.50.1820">
    <property type="entry name" value="alpha/beta hydrolase"/>
    <property type="match status" value="1"/>
</dbReference>
<sequence>MATTIPKPLSTCCLQASLWEGTPTGTETTLDGVPNPTYVAYPPNTNTTNTTTTTTDTPTAILYIHDLLGWDVIDFDAALAGRYDEIDIPGIMARQARAVREPEVLAYARALRGRYERVGAVGYCYGGWAALRLAAGEFKGEFGGRGLVDCVSVGHPSLVVEGDFEGVRVPVQLLAPEVDEMFTPELKLFAFLTLQKRGVPFDYQHFPGVEHWCLVRGNANVEGERAAMTRGHEALVAWFKQWLQE</sequence>
<dbReference type="SUPFAM" id="SSF53474">
    <property type="entry name" value="alpha/beta-Hydrolases"/>
    <property type="match status" value="1"/>
</dbReference>
<keyword evidence="2" id="KW-0378">Hydrolase</keyword>
<accession>A0AAE0LTJ2</accession>
<organism evidence="2 3">
    <name type="scientific">Chaetomium fimeti</name>
    <dbReference type="NCBI Taxonomy" id="1854472"/>
    <lineage>
        <taxon>Eukaryota</taxon>
        <taxon>Fungi</taxon>
        <taxon>Dikarya</taxon>
        <taxon>Ascomycota</taxon>
        <taxon>Pezizomycotina</taxon>
        <taxon>Sordariomycetes</taxon>
        <taxon>Sordariomycetidae</taxon>
        <taxon>Sordariales</taxon>
        <taxon>Chaetomiaceae</taxon>
        <taxon>Chaetomium</taxon>
    </lineage>
</organism>
<reference evidence="2" key="2">
    <citation type="submission" date="2023-06" db="EMBL/GenBank/DDBJ databases">
        <authorList>
            <consortium name="Lawrence Berkeley National Laboratory"/>
            <person name="Haridas S."/>
            <person name="Hensen N."/>
            <person name="Bonometti L."/>
            <person name="Westerberg I."/>
            <person name="Brannstrom I.O."/>
            <person name="Guillou S."/>
            <person name="Cros-Aarteil S."/>
            <person name="Calhoun S."/>
            <person name="Kuo A."/>
            <person name="Mondo S."/>
            <person name="Pangilinan J."/>
            <person name="Riley R."/>
            <person name="Labutti K."/>
            <person name="Andreopoulos B."/>
            <person name="Lipzen A."/>
            <person name="Chen C."/>
            <person name="Yanf M."/>
            <person name="Daum C."/>
            <person name="Ng V."/>
            <person name="Clum A."/>
            <person name="Steindorff A."/>
            <person name="Ohm R."/>
            <person name="Martin F."/>
            <person name="Silar P."/>
            <person name="Natvig D."/>
            <person name="Lalanne C."/>
            <person name="Gautier V."/>
            <person name="Ament-Velasquez S.L."/>
            <person name="Kruys A."/>
            <person name="Hutchinson M.I."/>
            <person name="Powell A.J."/>
            <person name="Barry K."/>
            <person name="Miller A.N."/>
            <person name="Grigoriev I.V."/>
            <person name="Debuchy R."/>
            <person name="Gladieux P."/>
            <person name="Thoren M.H."/>
            <person name="Johannesson H."/>
        </authorList>
    </citation>
    <scope>NUCLEOTIDE SEQUENCE</scope>
    <source>
        <strain evidence="2">CBS 168.71</strain>
    </source>
</reference>
<dbReference type="GeneID" id="87842900"/>
<protein>
    <submittedName>
        <fullName evidence="2">Alpha/Beta hydrolase protein</fullName>
    </submittedName>
</protein>
<reference evidence="2" key="1">
    <citation type="journal article" date="2023" name="Mol. Phylogenet. Evol.">
        <title>Genome-scale phylogeny and comparative genomics of the fungal order Sordariales.</title>
        <authorList>
            <person name="Hensen N."/>
            <person name="Bonometti L."/>
            <person name="Westerberg I."/>
            <person name="Brannstrom I.O."/>
            <person name="Guillou S."/>
            <person name="Cros-Aarteil S."/>
            <person name="Calhoun S."/>
            <person name="Haridas S."/>
            <person name="Kuo A."/>
            <person name="Mondo S."/>
            <person name="Pangilinan J."/>
            <person name="Riley R."/>
            <person name="LaButti K."/>
            <person name="Andreopoulos B."/>
            <person name="Lipzen A."/>
            <person name="Chen C."/>
            <person name="Yan M."/>
            <person name="Daum C."/>
            <person name="Ng V."/>
            <person name="Clum A."/>
            <person name="Steindorff A."/>
            <person name="Ohm R.A."/>
            <person name="Martin F."/>
            <person name="Silar P."/>
            <person name="Natvig D.O."/>
            <person name="Lalanne C."/>
            <person name="Gautier V."/>
            <person name="Ament-Velasquez S.L."/>
            <person name="Kruys A."/>
            <person name="Hutchinson M.I."/>
            <person name="Powell A.J."/>
            <person name="Barry K."/>
            <person name="Miller A.N."/>
            <person name="Grigoriev I.V."/>
            <person name="Debuchy R."/>
            <person name="Gladieux P."/>
            <person name="Hiltunen Thoren M."/>
            <person name="Johannesson H."/>
        </authorList>
    </citation>
    <scope>NUCLEOTIDE SEQUENCE</scope>
    <source>
        <strain evidence="2">CBS 168.71</strain>
    </source>
</reference>
<proteinExistence type="predicted"/>
<dbReference type="EMBL" id="JAUEPN010000003">
    <property type="protein sequence ID" value="KAK3297241.1"/>
    <property type="molecule type" value="Genomic_DNA"/>
</dbReference>
<evidence type="ECO:0000259" key="1">
    <source>
        <dbReference type="Pfam" id="PF01738"/>
    </source>
</evidence>